<name>A0ABM7GB74_9SPHN</name>
<organism evidence="1 2">
    <name type="scientific">Sphingomonas bisphenolicum</name>
    <dbReference type="NCBI Taxonomy" id="296544"/>
    <lineage>
        <taxon>Bacteria</taxon>
        <taxon>Pseudomonadati</taxon>
        <taxon>Pseudomonadota</taxon>
        <taxon>Alphaproteobacteria</taxon>
        <taxon>Sphingomonadales</taxon>
        <taxon>Sphingomonadaceae</taxon>
        <taxon>Sphingomonas</taxon>
    </lineage>
</organism>
<sequence length="183" mass="19113">MDRPPHNESFGCPCENGPRHGRAPCSAHGDRLWKVGEIAARRLGNGPVRGIILATGLALAPGLLGCSPATNKSEAEASRDRELPNFIGEHFYACPDGSRLDVDFLGDGLTLDIKTRPNAAPERVTSPASGRTYVGRNLNVSISGGDQITLKRPGARALACKRVLAYQDAADSVAGGQGKGSAA</sequence>
<proteinExistence type="predicted"/>
<evidence type="ECO:0000313" key="2">
    <source>
        <dbReference type="Proteomes" id="UP001059971"/>
    </source>
</evidence>
<evidence type="ECO:0008006" key="3">
    <source>
        <dbReference type="Google" id="ProtNLM"/>
    </source>
</evidence>
<protein>
    <recommendedName>
        <fullName evidence="3">C-type lysozyme inhibitor domain-containing protein</fullName>
    </recommendedName>
</protein>
<keyword evidence="1" id="KW-0614">Plasmid</keyword>
<keyword evidence="2" id="KW-1185">Reference proteome</keyword>
<dbReference type="Proteomes" id="UP001059971">
    <property type="component" value="Plasmid pBAR4"/>
</dbReference>
<evidence type="ECO:0000313" key="1">
    <source>
        <dbReference type="EMBL" id="BBF72785.1"/>
    </source>
</evidence>
<reference evidence="1" key="1">
    <citation type="submission" date="2018-07" db="EMBL/GenBank/DDBJ databases">
        <title>Complete genome sequence of Sphingomonas bisphenolicum strain AO1, a bisphenol A degradative bacterium isolated from Japanese farm field.</title>
        <authorList>
            <person name="Murakami M."/>
            <person name="Koh M."/>
            <person name="Koba S."/>
            <person name="Matsumura Y."/>
        </authorList>
    </citation>
    <scope>NUCLEOTIDE SEQUENCE</scope>
    <source>
        <strain evidence="1">AO1</strain>
        <plasmid evidence="1">pBAR4</plasmid>
    </source>
</reference>
<accession>A0ABM7GB74</accession>
<gene>
    <name evidence="1" type="ORF">SBA_pBAR4_0940</name>
</gene>
<geneLocation type="plasmid" evidence="1 2">
    <name>pBAR4</name>
</geneLocation>
<dbReference type="EMBL" id="AP018822">
    <property type="protein sequence ID" value="BBF72785.1"/>
    <property type="molecule type" value="Genomic_DNA"/>
</dbReference>